<evidence type="ECO:0000313" key="2">
    <source>
        <dbReference type="EMBL" id="TCO09075.1"/>
    </source>
</evidence>
<dbReference type="RefSeq" id="WP_132197231.1">
    <property type="nucleotide sequence ID" value="NZ_SLWM01000041.1"/>
</dbReference>
<organism evidence="2 3">
    <name type="scientific">Kribbella orskensis</name>
    <dbReference type="NCBI Taxonomy" id="2512216"/>
    <lineage>
        <taxon>Bacteria</taxon>
        <taxon>Bacillati</taxon>
        <taxon>Actinomycetota</taxon>
        <taxon>Actinomycetes</taxon>
        <taxon>Propionibacteriales</taxon>
        <taxon>Kribbellaceae</taxon>
        <taxon>Kribbella</taxon>
    </lineage>
</organism>
<proteinExistence type="predicted"/>
<name>A0ABY2B6M0_9ACTN</name>
<sequence>MKRRVLTIVLAVALAVLGTGAVLVYVDRADARAVAGQQAVTVLVVGKAIPSGTSAADAKASLHKETLPASSVSSDAVTEITPAQESLVTSSDLSPGQLVLKSMLVTAAQATGGLAIPEGKVAVTITLCSPEVVAGNVKAGSDVAVFGTVVAGSTGDVSAQPNCTGQHKQQGGGKAVAKTAVVIPKVRVIAIGPATSTAPQDDAKTSDSSFSQGAASAQNDLTLVTFAANQIDAERLIQLSQTSLPYLALLGPSAQVKVQDHNEPLFPVAPKTTKK</sequence>
<comment type="caution">
    <text evidence="2">The sequence shown here is derived from an EMBL/GenBank/DDBJ whole genome shotgun (WGS) entry which is preliminary data.</text>
</comment>
<evidence type="ECO:0000259" key="1">
    <source>
        <dbReference type="Pfam" id="PF16976"/>
    </source>
</evidence>
<evidence type="ECO:0000313" key="3">
    <source>
        <dbReference type="Proteomes" id="UP000295818"/>
    </source>
</evidence>
<keyword evidence="3" id="KW-1185">Reference proteome</keyword>
<feature type="domain" description="Flp pilus assembly protein RcpC/CpaB" evidence="1">
    <location>
        <begin position="115"/>
        <end position="242"/>
    </location>
</feature>
<gene>
    <name evidence="2" type="ORF">EV644_14121</name>
</gene>
<reference evidence="2 3" key="1">
    <citation type="journal article" date="2015" name="Stand. Genomic Sci.">
        <title>Genomic Encyclopedia of Bacterial and Archaeal Type Strains, Phase III: the genomes of soil and plant-associated and newly described type strains.</title>
        <authorList>
            <person name="Whitman W.B."/>
            <person name="Woyke T."/>
            <person name="Klenk H.P."/>
            <person name="Zhou Y."/>
            <person name="Lilburn T.G."/>
            <person name="Beck B.J."/>
            <person name="De Vos P."/>
            <person name="Vandamme P."/>
            <person name="Eisen J.A."/>
            <person name="Garrity G."/>
            <person name="Hugenholtz P."/>
            <person name="Kyrpides N.C."/>
        </authorList>
    </citation>
    <scope>NUCLEOTIDE SEQUENCE [LARGE SCALE GENOMIC DNA]</scope>
    <source>
        <strain evidence="2 3">VKM Ac-2538</strain>
    </source>
</reference>
<accession>A0ABY2B6M0</accession>
<dbReference type="EMBL" id="SLWM01000041">
    <property type="protein sequence ID" value="TCO09075.1"/>
    <property type="molecule type" value="Genomic_DNA"/>
</dbReference>
<dbReference type="Proteomes" id="UP000295818">
    <property type="component" value="Unassembled WGS sequence"/>
</dbReference>
<dbReference type="Pfam" id="PF16976">
    <property type="entry name" value="RcpC"/>
    <property type="match status" value="1"/>
</dbReference>
<protein>
    <submittedName>
        <fullName evidence="2">Pilus assembly protein CpaB</fullName>
    </submittedName>
</protein>
<dbReference type="InterPro" id="IPR031571">
    <property type="entry name" value="RcpC_dom"/>
</dbReference>